<feature type="disulfide bond" evidence="4">
    <location>
        <begin position="144"/>
        <end position="193"/>
    </location>
</feature>
<comment type="subcellular location">
    <subcellularLocation>
        <location evidence="1">Secreted</location>
    </subcellularLocation>
</comment>
<keyword evidence="3 4" id="KW-1015">Disulfide bond</keyword>
<evidence type="ECO:0000259" key="5">
    <source>
        <dbReference type="PROSITE" id="PS01225"/>
    </source>
</evidence>
<dbReference type="Proteomes" id="UP001148018">
    <property type="component" value="Unassembled WGS sequence"/>
</dbReference>
<dbReference type="InterPro" id="IPR006207">
    <property type="entry name" value="Cys_knot_C"/>
</dbReference>
<gene>
    <name evidence="6" type="ORF">NHX12_002482</name>
</gene>
<evidence type="ECO:0000256" key="4">
    <source>
        <dbReference type="PROSITE-ProRule" id="PRU00039"/>
    </source>
</evidence>
<dbReference type="EMBL" id="JANIIK010000110">
    <property type="protein sequence ID" value="KAJ3596073.1"/>
    <property type="molecule type" value="Genomic_DNA"/>
</dbReference>
<organism evidence="6 7">
    <name type="scientific">Muraenolepis orangiensis</name>
    <name type="common">Patagonian moray cod</name>
    <dbReference type="NCBI Taxonomy" id="630683"/>
    <lineage>
        <taxon>Eukaryota</taxon>
        <taxon>Metazoa</taxon>
        <taxon>Chordata</taxon>
        <taxon>Craniata</taxon>
        <taxon>Vertebrata</taxon>
        <taxon>Euteleostomi</taxon>
        <taxon>Actinopterygii</taxon>
        <taxon>Neopterygii</taxon>
        <taxon>Teleostei</taxon>
        <taxon>Neoteleostei</taxon>
        <taxon>Acanthomorphata</taxon>
        <taxon>Zeiogadaria</taxon>
        <taxon>Gadariae</taxon>
        <taxon>Gadiformes</taxon>
        <taxon>Muraenolepidoidei</taxon>
        <taxon>Muraenolepididae</taxon>
        <taxon>Muraenolepis</taxon>
    </lineage>
</organism>
<accession>A0A9Q0DYX5</accession>
<dbReference type="Pfam" id="PF00007">
    <property type="entry name" value="Cys_knot"/>
    <property type="match status" value="1"/>
</dbReference>
<dbReference type="PROSITE" id="PS01185">
    <property type="entry name" value="CTCK_1"/>
    <property type="match status" value="1"/>
</dbReference>
<dbReference type="GO" id="GO:0005576">
    <property type="term" value="C:extracellular region"/>
    <property type="evidence" value="ECO:0007669"/>
    <property type="project" value="UniProtKB-SubCell"/>
</dbReference>
<evidence type="ECO:0000256" key="1">
    <source>
        <dbReference type="ARBA" id="ARBA00004613"/>
    </source>
</evidence>
<comment type="caution">
    <text evidence="6">The sequence shown here is derived from an EMBL/GenBank/DDBJ whole genome shotgun (WGS) entry which is preliminary data.</text>
</comment>
<feature type="disulfide bond" evidence="4">
    <location>
        <begin position="155"/>
        <end position="209"/>
    </location>
</feature>
<dbReference type="InterPro" id="IPR029034">
    <property type="entry name" value="Cystine-knot_cytokine"/>
</dbReference>
<dbReference type="Gene3D" id="2.10.90.10">
    <property type="entry name" value="Cystine-knot cytokines"/>
    <property type="match status" value="1"/>
</dbReference>
<keyword evidence="2" id="KW-0964">Secreted</keyword>
<dbReference type="OrthoDB" id="10071893at2759"/>
<protein>
    <recommendedName>
        <fullName evidence="5">CTCK domain-containing protein</fullName>
    </recommendedName>
</protein>
<dbReference type="SMART" id="SM00041">
    <property type="entry name" value="CT"/>
    <property type="match status" value="1"/>
</dbReference>
<evidence type="ECO:0000256" key="3">
    <source>
        <dbReference type="ARBA" id="ARBA00023157"/>
    </source>
</evidence>
<proteinExistence type="predicted"/>
<reference evidence="6" key="1">
    <citation type="submission" date="2022-07" db="EMBL/GenBank/DDBJ databases">
        <title>Chromosome-level genome of Muraenolepis orangiensis.</title>
        <authorList>
            <person name="Kim J."/>
        </authorList>
    </citation>
    <scope>NUCLEOTIDE SEQUENCE</scope>
    <source>
        <strain evidence="6">KU_S4_2022</strain>
        <tissue evidence="6">Muscle</tissue>
    </source>
</reference>
<dbReference type="AlphaFoldDB" id="A0A9Q0DYX5"/>
<sequence>MVDVCTRCECSVESGPVKKYRLSCRKTHCAACPEGYTEEAESGACCARCVPTACVLPRPDGRIISLQVNSTREEGCNMYSCGVNGKGDLVMQTKMTTCPPFDRQACLDAGGRVSPIETSCCEMCTEPECRKTRGTLNYISVGDCQSEQKIELNYCEGKCRSKSMYSLETAAVEQECVCCAPEQTEQLSVPMLCGNGTQSHHTVLSVTACDCMSKHCT</sequence>
<keyword evidence="7" id="KW-1185">Reference proteome</keyword>
<dbReference type="InterPro" id="IPR006208">
    <property type="entry name" value="Glyco_hormone_CN"/>
</dbReference>
<evidence type="ECO:0000256" key="2">
    <source>
        <dbReference type="ARBA" id="ARBA00022525"/>
    </source>
</evidence>
<feature type="disulfide bond" evidence="4">
    <location>
        <begin position="129"/>
        <end position="179"/>
    </location>
</feature>
<feature type="disulfide bond" evidence="4">
    <location>
        <begin position="159"/>
        <end position="211"/>
    </location>
</feature>
<feature type="domain" description="CTCK" evidence="5">
    <location>
        <begin position="129"/>
        <end position="217"/>
    </location>
</feature>
<evidence type="ECO:0000313" key="6">
    <source>
        <dbReference type="EMBL" id="KAJ3596073.1"/>
    </source>
</evidence>
<dbReference type="PROSITE" id="PS01225">
    <property type="entry name" value="CTCK_2"/>
    <property type="match status" value="1"/>
</dbReference>
<evidence type="ECO:0000313" key="7">
    <source>
        <dbReference type="Proteomes" id="UP001148018"/>
    </source>
</evidence>
<name>A0A9Q0DYX5_9TELE</name>